<evidence type="ECO:0008006" key="9">
    <source>
        <dbReference type="Google" id="ProtNLM"/>
    </source>
</evidence>
<keyword evidence="2 6" id="KW-0812">Transmembrane</keyword>
<feature type="compositionally biased region" description="Polar residues" evidence="5">
    <location>
        <begin position="371"/>
        <end position="409"/>
    </location>
</feature>
<evidence type="ECO:0000256" key="4">
    <source>
        <dbReference type="ARBA" id="ARBA00023136"/>
    </source>
</evidence>
<dbReference type="InterPro" id="IPR051694">
    <property type="entry name" value="Immunoregulatory_rcpt-like"/>
</dbReference>
<feature type="compositionally biased region" description="Polar residues" evidence="5">
    <location>
        <begin position="485"/>
        <end position="499"/>
    </location>
</feature>
<dbReference type="EMBL" id="KI669459">
    <property type="protein sequence ID" value="OCF61250.1"/>
    <property type="molecule type" value="Genomic_DNA"/>
</dbReference>
<evidence type="ECO:0000256" key="1">
    <source>
        <dbReference type="ARBA" id="ARBA00004167"/>
    </source>
</evidence>
<feature type="compositionally biased region" description="Low complexity" evidence="5">
    <location>
        <begin position="277"/>
        <end position="304"/>
    </location>
</feature>
<feature type="transmembrane region" description="Helical" evidence="6">
    <location>
        <begin position="308"/>
        <end position="333"/>
    </location>
</feature>
<feature type="compositionally biased region" description="Low complexity" evidence="5">
    <location>
        <begin position="511"/>
        <end position="520"/>
    </location>
</feature>
<feature type="region of interest" description="Disordered" evidence="5">
    <location>
        <begin position="371"/>
        <end position="590"/>
    </location>
</feature>
<proteinExistence type="predicted"/>
<reference evidence="8" key="2">
    <citation type="submission" date="2013-12" db="EMBL/GenBank/DDBJ databases">
        <title>Evolution of pathogenesis and genome organization in the Tremellales.</title>
        <authorList>
            <person name="Cuomo C."/>
            <person name="Litvintseva A."/>
            <person name="Heitman J."/>
            <person name="Chen Y."/>
            <person name="Sun S."/>
            <person name="Springer D."/>
            <person name="Dromer F."/>
            <person name="Young S."/>
            <person name="Zeng Q."/>
            <person name="Chapman S."/>
            <person name="Gujja S."/>
            <person name="Saif S."/>
            <person name="Birren B."/>
        </authorList>
    </citation>
    <scope>NUCLEOTIDE SEQUENCE [LARGE SCALE GENOMIC DNA]</scope>
    <source>
        <strain evidence="8">CBS 10435</strain>
    </source>
</reference>
<evidence type="ECO:0000256" key="3">
    <source>
        <dbReference type="ARBA" id="ARBA00022989"/>
    </source>
</evidence>
<gene>
    <name evidence="7" type="ORF">L486_00896</name>
</gene>
<evidence type="ECO:0000313" key="8">
    <source>
        <dbReference type="Proteomes" id="UP000092583"/>
    </source>
</evidence>
<evidence type="ECO:0000256" key="2">
    <source>
        <dbReference type="ARBA" id="ARBA00022692"/>
    </source>
</evidence>
<keyword evidence="8" id="KW-1185">Reference proteome</keyword>
<sequence length="590" mass="63958">MNITIDDASPQWQYISKNGTWIQDHTADDQTSKYFKGTFMGTHTEGDSASLRFNGTAIVVYGAKRFNHGYYSTQLDGGTVQYQNGYSAHQDIQQILFQAGGLDANREHVFVIANTPSKNTQSLKAGDEWWLDIDYAVVTTAVQDKVYTTTFDDDSSAIQYNGGGWARGDPNKDYYNTTGHVSAKPTDLLRLQFNGSSIQVFGGLFTDHGNYSIVLDDGPEKKYNGTYFRLQPQVPLYTASNLQDGPHTLTMINVGGGLAGNFLDFDYAVVNSTIDPSDTSSNQTSTNTTTSDPGSAGSSASNSGSSNVAAIAGGVAGGVVGLALVVVLAWFLFRRKNKNREGYPYAMKKKNQAPMDLTGDEVKPFQHNNQYHYPLASNSSSNGNEDNFQRNQQDGPSPNGSLIQMQDSSYPREADQSNIPFLTTVPAPPPSSNTSYPRSVNPPSSVGRSNSLNEIQNPFSTAASSATFGHGQGYTDSQPDLMPTTPASAPRNTQKTQGVQLPFTALPPIPSSDLSSMDELPSPPPPLREREHSISSVNQRMYVPGREQDMGPIPINNDDESDEIHGHGVLPPDYSQATEPLPGQRPRPPP</sequence>
<dbReference type="STRING" id="1331196.A0A1B9J0D8"/>
<protein>
    <recommendedName>
        <fullName evidence="9">Mid2 domain-containing protein</fullName>
    </recommendedName>
</protein>
<dbReference type="GO" id="GO:0071944">
    <property type="term" value="C:cell periphery"/>
    <property type="evidence" value="ECO:0007669"/>
    <property type="project" value="UniProtKB-ARBA"/>
</dbReference>
<comment type="subcellular location">
    <subcellularLocation>
        <location evidence="1">Membrane</location>
        <topology evidence="1">Single-pass membrane protein</topology>
    </subcellularLocation>
</comment>
<dbReference type="GO" id="GO:0016020">
    <property type="term" value="C:membrane"/>
    <property type="evidence" value="ECO:0007669"/>
    <property type="project" value="UniProtKB-SubCell"/>
</dbReference>
<evidence type="ECO:0000256" key="5">
    <source>
        <dbReference type="SAM" id="MobiDB-lite"/>
    </source>
</evidence>
<dbReference type="Gene3D" id="2.60.120.260">
    <property type="entry name" value="Galactose-binding domain-like"/>
    <property type="match status" value="2"/>
</dbReference>
<evidence type="ECO:0000256" key="6">
    <source>
        <dbReference type="SAM" id="Phobius"/>
    </source>
</evidence>
<evidence type="ECO:0000313" key="7">
    <source>
        <dbReference type="EMBL" id="OCF61250.1"/>
    </source>
</evidence>
<dbReference type="PANTHER" id="PTHR15549">
    <property type="entry name" value="PAIRED IMMUNOGLOBULIN-LIKE TYPE 2 RECEPTOR"/>
    <property type="match status" value="1"/>
</dbReference>
<name>A0A1B9J0D8_9TREE</name>
<keyword evidence="4 6" id="KW-0472">Membrane</keyword>
<dbReference type="OrthoDB" id="2563669at2759"/>
<organism evidence="7 8">
    <name type="scientific">Kwoniella mangroviensis CBS 10435</name>
    <dbReference type="NCBI Taxonomy" id="1331196"/>
    <lineage>
        <taxon>Eukaryota</taxon>
        <taxon>Fungi</taxon>
        <taxon>Dikarya</taxon>
        <taxon>Basidiomycota</taxon>
        <taxon>Agaricomycotina</taxon>
        <taxon>Tremellomycetes</taxon>
        <taxon>Tremellales</taxon>
        <taxon>Cryptococcaceae</taxon>
        <taxon>Kwoniella</taxon>
    </lineage>
</organism>
<keyword evidence="3 6" id="KW-1133">Transmembrane helix</keyword>
<reference evidence="7 8" key="1">
    <citation type="submission" date="2013-07" db="EMBL/GenBank/DDBJ databases">
        <title>The Genome Sequence of Kwoniella mangroviensis CBS10435.</title>
        <authorList>
            <consortium name="The Broad Institute Genome Sequencing Platform"/>
            <person name="Cuomo C."/>
            <person name="Litvintseva A."/>
            <person name="Chen Y."/>
            <person name="Heitman J."/>
            <person name="Sun S."/>
            <person name="Springer D."/>
            <person name="Dromer F."/>
            <person name="Young S.K."/>
            <person name="Zeng Q."/>
            <person name="Gargeya S."/>
            <person name="Fitzgerald M."/>
            <person name="Abouelleil A."/>
            <person name="Alvarado L."/>
            <person name="Berlin A.M."/>
            <person name="Chapman S.B."/>
            <person name="Dewar J."/>
            <person name="Goldberg J."/>
            <person name="Griggs A."/>
            <person name="Gujja S."/>
            <person name="Hansen M."/>
            <person name="Howarth C."/>
            <person name="Imamovic A."/>
            <person name="Larimer J."/>
            <person name="McCowan C."/>
            <person name="Murphy C."/>
            <person name="Pearson M."/>
            <person name="Priest M."/>
            <person name="Roberts A."/>
            <person name="Saif S."/>
            <person name="Shea T."/>
            <person name="Sykes S."/>
            <person name="Wortman J."/>
            <person name="Nusbaum C."/>
            <person name="Birren B."/>
        </authorList>
    </citation>
    <scope>NUCLEOTIDE SEQUENCE [LARGE SCALE GENOMIC DNA]</scope>
    <source>
        <strain evidence="7 8">CBS 10435</strain>
    </source>
</reference>
<dbReference type="Gene3D" id="1.20.5.510">
    <property type="entry name" value="Single helix bin"/>
    <property type="match status" value="1"/>
</dbReference>
<dbReference type="Proteomes" id="UP000092583">
    <property type="component" value="Unassembled WGS sequence"/>
</dbReference>
<feature type="region of interest" description="Disordered" evidence="5">
    <location>
        <begin position="276"/>
        <end position="304"/>
    </location>
</feature>
<accession>A0A1B9J0D8</accession>
<feature type="compositionally biased region" description="Polar residues" evidence="5">
    <location>
        <begin position="432"/>
        <end position="467"/>
    </location>
</feature>
<dbReference type="AlphaFoldDB" id="A0A1B9J0D8"/>